<keyword evidence="4" id="KW-1185">Reference proteome</keyword>
<feature type="domain" description="EGF-like" evidence="2">
    <location>
        <begin position="183"/>
        <end position="196"/>
    </location>
</feature>
<evidence type="ECO:0000313" key="4">
    <source>
        <dbReference type="Proteomes" id="UP001519460"/>
    </source>
</evidence>
<accession>A0ABD0JEE8</accession>
<evidence type="ECO:0000313" key="3">
    <source>
        <dbReference type="EMBL" id="KAK7471771.1"/>
    </source>
</evidence>
<dbReference type="Proteomes" id="UP001519460">
    <property type="component" value="Unassembled WGS sequence"/>
</dbReference>
<dbReference type="AlphaFoldDB" id="A0ABD0JEE8"/>
<evidence type="ECO:0000259" key="2">
    <source>
        <dbReference type="PROSITE" id="PS01186"/>
    </source>
</evidence>
<protein>
    <recommendedName>
        <fullName evidence="2">EGF-like domain-containing protein</fullName>
    </recommendedName>
</protein>
<name>A0ABD0JEE8_9CAEN</name>
<proteinExistence type="predicted"/>
<dbReference type="EMBL" id="JACVVK020000479">
    <property type="protein sequence ID" value="KAK7471771.1"/>
    <property type="molecule type" value="Genomic_DNA"/>
</dbReference>
<sequence>MMKQLLWSLVLLTVVVPMSTVFVPWCRPDGETEPRCMSMSCVRDASACTCPAGYVKKERIFCDMEEQFPDPFECQNGMKCGFHGTCSNGICTCLGDYREFNGLCGTKFVKMIPGVCDETIGITGRKCPLGLINPTRCYGTSCECDYQRFRVVERCATDSFQVSNCMALECPAPARCNEDGKTCRCLPGYFAWGKVCVTYVFIPQDACNTASCPSTSGACNGDRCVCDALHIADGLACRMLSFPLTFGDQTNVTSCGINGMVGGSRCYCNPGYVVTRDATGTKHSCTRSYLMQMSWGDRSGTHHHFVV</sequence>
<feature type="signal peptide" evidence="1">
    <location>
        <begin position="1"/>
        <end position="20"/>
    </location>
</feature>
<dbReference type="PROSITE" id="PS01186">
    <property type="entry name" value="EGF_2"/>
    <property type="match status" value="1"/>
</dbReference>
<evidence type="ECO:0000256" key="1">
    <source>
        <dbReference type="SAM" id="SignalP"/>
    </source>
</evidence>
<dbReference type="InterPro" id="IPR000742">
    <property type="entry name" value="EGF"/>
</dbReference>
<keyword evidence="1" id="KW-0732">Signal</keyword>
<reference evidence="3 4" key="1">
    <citation type="journal article" date="2023" name="Sci. Data">
        <title>Genome assembly of the Korean intertidal mud-creeper Batillaria attramentaria.</title>
        <authorList>
            <person name="Patra A.K."/>
            <person name="Ho P.T."/>
            <person name="Jun S."/>
            <person name="Lee S.J."/>
            <person name="Kim Y."/>
            <person name="Won Y.J."/>
        </authorList>
    </citation>
    <scope>NUCLEOTIDE SEQUENCE [LARGE SCALE GENOMIC DNA]</scope>
    <source>
        <strain evidence="3">Wonlab-2016</strain>
    </source>
</reference>
<organism evidence="3 4">
    <name type="scientific">Batillaria attramentaria</name>
    <dbReference type="NCBI Taxonomy" id="370345"/>
    <lineage>
        <taxon>Eukaryota</taxon>
        <taxon>Metazoa</taxon>
        <taxon>Spiralia</taxon>
        <taxon>Lophotrochozoa</taxon>
        <taxon>Mollusca</taxon>
        <taxon>Gastropoda</taxon>
        <taxon>Caenogastropoda</taxon>
        <taxon>Sorbeoconcha</taxon>
        <taxon>Cerithioidea</taxon>
        <taxon>Batillariidae</taxon>
        <taxon>Batillaria</taxon>
    </lineage>
</organism>
<comment type="caution">
    <text evidence="3">The sequence shown here is derived from an EMBL/GenBank/DDBJ whole genome shotgun (WGS) entry which is preliminary data.</text>
</comment>
<gene>
    <name evidence="3" type="ORF">BaRGS_00035593</name>
</gene>
<feature type="chain" id="PRO_5044748463" description="EGF-like domain-containing protein" evidence="1">
    <location>
        <begin position="21"/>
        <end position="307"/>
    </location>
</feature>